<accession>A0A562TFC0</accession>
<dbReference type="Proteomes" id="UP000316778">
    <property type="component" value="Unassembled WGS sequence"/>
</dbReference>
<feature type="transmembrane region" description="Helical" evidence="1">
    <location>
        <begin position="45"/>
        <end position="64"/>
    </location>
</feature>
<reference evidence="2 3" key="1">
    <citation type="journal article" date="2013" name="Stand. Genomic Sci.">
        <title>Genomic Encyclopedia of Type Strains, Phase I: The one thousand microbial genomes (KMG-I) project.</title>
        <authorList>
            <person name="Kyrpides N.C."/>
            <person name="Woyke T."/>
            <person name="Eisen J.A."/>
            <person name="Garrity G."/>
            <person name="Lilburn T.G."/>
            <person name="Beck B.J."/>
            <person name="Whitman W.B."/>
            <person name="Hugenholtz P."/>
            <person name="Klenk H.P."/>
        </authorList>
    </citation>
    <scope>NUCLEOTIDE SEQUENCE [LARGE SCALE GENOMIC DNA]</scope>
    <source>
        <strain evidence="2 3">DSM 13484</strain>
    </source>
</reference>
<feature type="transmembrane region" description="Helical" evidence="1">
    <location>
        <begin position="12"/>
        <end position="33"/>
    </location>
</feature>
<evidence type="ECO:0000313" key="2">
    <source>
        <dbReference type="EMBL" id="TWI92073.1"/>
    </source>
</evidence>
<protein>
    <submittedName>
        <fullName evidence="2">Uncharacterized protein</fullName>
    </submittedName>
</protein>
<evidence type="ECO:0000313" key="3">
    <source>
        <dbReference type="Proteomes" id="UP000316778"/>
    </source>
</evidence>
<comment type="caution">
    <text evidence="2">The sequence shown here is derived from an EMBL/GenBank/DDBJ whole genome shotgun (WGS) entry which is preliminary data.</text>
</comment>
<gene>
    <name evidence="2" type="ORF">LX66_1455</name>
</gene>
<keyword evidence="3" id="KW-1185">Reference proteome</keyword>
<evidence type="ECO:0000256" key="1">
    <source>
        <dbReference type="SAM" id="Phobius"/>
    </source>
</evidence>
<keyword evidence="1" id="KW-1133">Transmembrane helix</keyword>
<proteinExistence type="predicted"/>
<dbReference type="EMBL" id="VLLG01000002">
    <property type="protein sequence ID" value="TWI92073.1"/>
    <property type="molecule type" value="Genomic_DNA"/>
</dbReference>
<keyword evidence="1" id="KW-0812">Transmembrane</keyword>
<sequence>MPSKQRLRPIPLGFKITRSARIAGLLCMLFIIYKGAVKAVQQHDANAAKVAGMLAVLLVLAVIIRRKK</sequence>
<dbReference type="AlphaFoldDB" id="A0A562TFC0"/>
<organism evidence="2 3">
    <name type="scientific">Chitinophaga japonensis</name>
    <name type="common">Flexibacter japonensis</name>
    <dbReference type="NCBI Taxonomy" id="104662"/>
    <lineage>
        <taxon>Bacteria</taxon>
        <taxon>Pseudomonadati</taxon>
        <taxon>Bacteroidota</taxon>
        <taxon>Chitinophagia</taxon>
        <taxon>Chitinophagales</taxon>
        <taxon>Chitinophagaceae</taxon>
        <taxon>Chitinophaga</taxon>
    </lineage>
</organism>
<name>A0A562TFC0_CHIJA</name>
<keyword evidence="1" id="KW-0472">Membrane</keyword>